<dbReference type="EC" id="2.7.13.3" evidence="2"/>
<evidence type="ECO:0000256" key="5">
    <source>
        <dbReference type="ARBA" id="ARBA00023012"/>
    </source>
</evidence>
<dbReference type="PRINTS" id="PR00344">
    <property type="entry name" value="BCTRLSENSOR"/>
</dbReference>
<dbReference type="GO" id="GO:0000160">
    <property type="term" value="P:phosphorelay signal transduction system"/>
    <property type="evidence" value="ECO:0007669"/>
    <property type="project" value="UniProtKB-KW"/>
</dbReference>
<dbReference type="SMART" id="SM00387">
    <property type="entry name" value="HATPase_c"/>
    <property type="match status" value="1"/>
</dbReference>
<keyword evidence="4 7" id="KW-0418">Kinase</keyword>
<name>A0A238Z8M4_HALEZ</name>
<evidence type="ECO:0000256" key="3">
    <source>
        <dbReference type="ARBA" id="ARBA00022679"/>
    </source>
</evidence>
<sequence>MSDTQPVDLATIADRCRENVQMEQGRVITTVDRTVWADSSRLKQVFENLFRNAVEHGGPEVTVTVGELTDGFYVEDDGAGIPPDERNAVFELGYSQSANGTGFGLNIVKQIVDAHDWQIRVTDGTDGGARFEITNVNFVNK</sequence>
<comment type="catalytic activity">
    <reaction evidence="1">
        <text>ATP + protein L-histidine = ADP + protein N-phospho-L-histidine.</text>
        <dbReference type="EC" id="2.7.13.3"/>
    </reaction>
</comment>
<dbReference type="InterPro" id="IPR036890">
    <property type="entry name" value="HATPase_C_sf"/>
</dbReference>
<dbReference type="Proteomes" id="UP000198297">
    <property type="component" value="Unassembled WGS sequence"/>
</dbReference>
<evidence type="ECO:0000313" key="7">
    <source>
        <dbReference type="EMBL" id="SNR79308.1"/>
    </source>
</evidence>
<dbReference type="PANTHER" id="PTHR43711:SF1">
    <property type="entry name" value="HISTIDINE KINASE 1"/>
    <property type="match status" value="1"/>
</dbReference>
<dbReference type="EMBL" id="FZNK01000033">
    <property type="protein sequence ID" value="SNR79308.1"/>
    <property type="molecule type" value="Genomic_DNA"/>
</dbReference>
<reference evidence="7 8" key="1">
    <citation type="submission" date="2017-06" db="EMBL/GenBank/DDBJ databases">
        <authorList>
            <person name="Kim H.J."/>
            <person name="Triplett B.A."/>
        </authorList>
    </citation>
    <scope>NUCLEOTIDE SEQUENCE [LARGE SCALE GENOMIC DNA]</scope>
    <source>
        <strain evidence="7 8">DSM 19316</strain>
    </source>
</reference>
<evidence type="ECO:0000256" key="1">
    <source>
        <dbReference type="ARBA" id="ARBA00000085"/>
    </source>
</evidence>
<dbReference type="Pfam" id="PF02518">
    <property type="entry name" value="HATPase_c"/>
    <property type="match status" value="1"/>
</dbReference>
<dbReference type="AlphaFoldDB" id="A0A238Z8M4"/>
<keyword evidence="3" id="KW-0808">Transferase</keyword>
<gene>
    <name evidence="7" type="ORF">SAMN06266787_1338</name>
</gene>
<evidence type="ECO:0000259" key="6">
    <source>
        <dbReference type="PROSITE" id="PS50109"/>
    </source>
</evidence>
<dbReference type="InterPro" id="IPR003594">
    <property type="entry name" value="HATPase_dom"/>
</dbReference>
<dbReference type="Gene3D" id="3.30.565.10">
    <property type="entry name" value="Histidine kinase-like ATPase, C-terminal domain"/>
    <property type="match status" value="1"/>
</dbReference>
<evidence type="ECO:0000313" key="8">
    <source>
        <dbReference type="Proteomes" id="UP000198297"/>
    </source>
</evidence>
<dbReference type="InterPro" id="IPR005467">
    <property type="entry name" value="His_kinase_dom"/>
</dbReference>
<dbReference type="GO" id="GO:0004673">
    <property type="term" value="F:protein histidine kinase activity"/>
    <property type="evidence" value="ECO:0007669"/>
    <property type="project" value="UniProtKB-EC"/>
</dbReference>
<dbReference type="InterPro" id="IPR050736">
    <property type="entry name" value="Sensor_HK_Regulatory"/>
</dbReference>
<evidence type="ECO:0000256" key="2">
    <source>
        <dbReference type="ARBA" id="ARBA00012438"/>
    </source>
</evidence>
<dbReference type="PROSITE" id="PS50109">
    <property type="entry name" value="HIS_KIN"/>
    <property type="match status" value="1"/>
</dbReference>
<protein>
    <recommendedName>
        <fullName evidence="2">histidine kinase</fullName>
        <ecNumber evidence="2">2.7.13.3</ecNumber>
    </recommendedName>
</protein>
<accession>A0A238Z8M4</accession>
<proteinExistence type="predicted"/>
<keyword evidence="5" id="KW-0902">Two-component regulatory system</keyword>
<dbReference type="InterPro" id="IPR004358">
    <property type="entry name" value="Sig_transdc_His_kin-like_C"/>
</dbReference>
<feature type="domain" description="Histidine kinase" evidence="6">
    <location>
        <begin position="35"/>
        <end position="134"/>
    </location>
</feature>
<dbReference type="CDD" id="cd00075">
    <property type="entry name" value="HATPase"/>
    <property type="match status" value="1"/>
</dbReference>
<organism evidence="7 8">
    <name type="scientific">Halorubrum ezzemoulense</name>
    <name type="common">Halorubrum chaoviator</name>
    <dbReference type="NCBI Taxonomy" id="337243"/>
    <lineage>
        <taxon>Archaea</taxon>
        <taxon>Methanobacteriati</taxon>
        <taxon>Methanobacteriota</taxon>
        <taxon>Stenosarchaea group</taxon>
        <taxon>Halobacteria</taxon>
        <taxon>Halobacteriales</taxon>
        <taxon>Haloferacaceae</taxon>
        <taxon>Halorubrum</taxon>
    </lineage>
</organism>
<dbReference type="SUPFAM" id="SSF55874">
    <property type="entry name" value="ATPase domain of HSP90 chaperone/DNA topoisomerase II/histidine kinase"/>
    <property type="match status" value="1"/>
</dbReference>
<evidence type="ECO:0000256" key="4">
    <source>
        <dbReference type="ARBA" id="ARBA00022777"/>
    </source>
</evidence>
<dbReference type="PANTHER" id="PTHR43711">
    <property type="entry name" value="TWO-COMPONENT HISTIDINE KINASE"/>
    <property type="match status" value="1"/>
</dbReference>